<evidence type="ECO:0000313" key="5">
    <source>
        <dbReference type="Proteomes" id="UP001187415"/>
    </source>
</evidence>
<reference evidence="4" key="1">
    <citation type="submission" date="2023-07" db="EMBL/GenBank/DDBJ databases">
        <title>Chromosome-level Genome Assembly of Striped Snakehead (Channa striata).</title>
        <authorList>
            <person name="Liu H."/>
        </authorList>
    </citation>
    <scope>NUCLEOTIDE SEQUENCE</scope>
    <source>
        <strain evidence="4">Gz</strain>
        <tissue evidence="4">Muscle</tissue>
    </source>
</reference>
<feature type="transmembrane region" description="Helical" evidence="2">
    <location>
        <begin position="138"/>
        <end position="155"/>
    </location>
</feature>
<comment type="caution">
    <text evidence="4">The sequence shown here is derived from an EMBL/GenBank/DDBJ whole genome shotgun (WGS) entry which is preliminary data.</text>
</comment>
<dbReference type="AlphaFoldDB" id="A0AA88MHH7"/>
<feature type="signal peptide" evidence="3">
    <location>
        <begin position="1"/>
        <end position="22"/>
    </location>
</feature>
<feature type="region of interest" description="Disordered" evidence="1">
    <location>
        <begin position="162"/>
        <end position="193"/>
    </location>
</feature>
<sequence>MVTKMNKLPSILLLLCGPLAQCLPVTSGGNTFLQVFFCSDPGCAANVTNIFCNDKPLSSVTPLTECTDLPPPNSVCQHDGRAFVSINTTGTCEFERGYYMNTEKCTDQTSVCNFTSATTQSLANTKKPQGPQRNHICSITAAGLALVSLILVVVLKRGLQSRGTSARDTQDDEQSTDEHNSKQHRTAFLSTDL</sequence>
<evidence type="ECO:0000256" key="1">
    <source>
        <dbReference type="SAM" id="MobiDB-lite"/>
    </source>
</evidence>
<name>A0AA88MHH7_CHASR</name>
<keyword evidence="3" id="KW-0732">Signal</keyword>
<keyword evidence="2" id="KW-0812">Transmembrane</keyword>
<dbReference type="Proteomes" id="UP001187415">
    <property type="component" value="Unassembled WGS sequence"/>
</dbReference>
<evidence type="ECO:0000256" key="2">
    <source>
        <dbReference type="SAM" id="Phobius"/>
    </source>
</evidence>
<keyword evidence="5" id="KW-1185">Reference proteome</keyword>
<evidence type="ECO:0000256" key="3">
    <source>
        <dbReference type="SAM" id="SignalP"/>
    </source>
</evidence>
<gene>
    <name evidence="4" type="ORF">Q5P01_014572</name>
</gene>
<proteinExistence type="predicted"/>
<evidence type="ECO:0000313" key="4">
    <source>
        <dbReference type="EMBL" id="KAK2837360.1"/>
    </source>
</evidence>
<dbReference type="EMBL" id="JAUPFM010000011">
    <property type="protein sequence ID" value="KAK2837360.1"/>
    <property type="molecule type" value="Genomic_DNA"/>
</dbReference>
<feature type="chain" id="PRO_5041641239" evidence="3">
    <location>
        <begin position="23"/>
        <end position="193"/>
    </location>
</feature>
<protein>
    <submittedName>
        <fullName evidence="4">Uncharacterized protein</fullName>
    </submittedName>
</protein>
<keyword evidence="2" id="KW-1133">Transmembrane helix</keyword>
<accession>A0AA88MHH7</accession>
<organism evidence="4 5">
    <name type="scientific">Channa striata</name>
    <name type="common">Snakehead murrel</name>
    <name type="synonym">Ophicephalus striatus</name>
    <dbReference type="NCBI Taxonomy" id="64152"/>
    <lineage>
        <taxon>Eukaryota</taxon>
        <taxon>Metazoa</taxon>
        <taxon>Chordata</taxon>
        <taxon>Craniata</taxon>
        <taxon>Vertebrata</taxon>
        <taxon>Euteleostomi</taxon>
        <taxon>Actinopterygii</taxon>
        <taxon>Neopterygii</taxon>
        <taxon>Teleostei</taxon>
        <taxon>Neoteleostei</taxon>
        <taxon>Acanthomorphata</taxon>
        <taxon>Anabantaria</taxon>
        <taxon>Anabantiformes</taxon>
        <taxon>Channoidei</taxon>
        <taxon>Channidae</taxon>
        <taxon>Channa</taxon>
    </lineage>
</organism>
<keyword evidence="2" id="KW-0472">Membrane</keyword>